<proteinExistence type="predicted"/>
<organism evidence="1 2">
    <name type="scientific">Vibrio phage Thalassa</name>
    <dbReference type="NCBI Taxonomy" id="2570301"/>
    <lineage>
        <taxon>Viruses</taxon>
        <taxon>Duplodnaviria</taxon>
        <taxon>Heunggongvirae</taxon>
        <taxon>Uroviricota</taxon>
        <taxon>Caudoviricetes</taxon>
        <taxon>Demerecviridae</taxon>
        <taxon>Ermolyevavirinae</taxon>
        <taxon>Thalassavirus</taxon>
        <taxon>Thalassavirus thalassa</taxon>
    </lineage>
</organism>
<keyword evidence="2" id="KW-1185">Reference proteome</keyword>
<accession>A0A2H5BH75</accession>
<evidence type="ECO:0000313" key="1">
    <source>
        <dbReference type="EMBL" id="AUG85351.1"/>
    </source>
</evidence>
<reference evidence="2" key="1">
    <citation type="submission" date="2017-12" db="EMBL/GenBank/DDBJ databases">
        <authorList>
            <person name="Page C.L."/>
            <person name="McFadden E.F."/>
            <person name="Syed A.X."/>
            <person name="Lafty E.M."/>
            <person name="Hyatt D.A."/>
            <person name="Farronato D.M."/>
            <person name="Dong S.Z."/>
            <person name="Apostolopoulos E.L."/>
            <person name="Broussard G.W."/>
        </authorList>
    </citation>
    <scope>NUCLEOTIDE SEQUENCE [LARGE SCALE GENOMIC DNA]</scope>
</reference>
<dbReference type="Proteomes" id="UP000240962">
    <property type="component" value="Segment"/>
</dbReference>
<gene>
    <name evidence="1" type="ORF">THALASSA_172</name>
</gene>
<sequence length="133" mass="15481">MANIDNFAKKFSLLTEEERNQLLDIVKLDKIKSEFENHKNSLSEKGYHLTSHCTSYEQSHFSKNVLNDEPMLHVTLSRNDLGEWKCEISHMIGLVKVTSGEFCYPHDGFSRIFEKQVLKVAMATEHLQPERLR</sequence>
<dbReference type="EMBL" id="MG649967">
    <property type="protein sequence ID" value="AUG85351.1"/>
    <property type="molecule type" value="Genomic_DNA"/>
</dbReference>
<protein>
    <submittedName>
        <fullName evidence="1">Uncharacterized protein</fullName>
    </submittedName>
</protein>
<name>A0A2H5BH75_9CAUD</name>
<evidence type="ECO:0000313" key="2">
    <source>
        <dbReference type="Proteomes" id="UP000240962"/>
    </source>
</evidence>